<keyword evidence="5" id="KW-1185">Reference proteome</keyword>
<feature type="binding site" evidence="1">
    <location>
        <position position="150"/>
    </location>
    <ligand>
        <name>Ni(2+)</name>
        <dbReference type="ChEBI" id="CHEBI:49786"/>
    </ligand>
</feature>
<keyword evidence="1" id="KW-0479">Metal-binding</keyword>
<name>A0A841Q645_9BACI</name>
<reference evidence="4 5" key="1">
    <citation type="submission" date="2020-08" db="EMBL/GenBank/DDBJ databases">
        <title>Genomic Encyclopedia of Type Strains, Phase IV (KMG-IV): sequencing the most valuable type-strain genomes for metagenomic binning, comparative biology and taxonomic classification.</title>
        <authorList>
            <person name="Goeker M."/>
        </authorList>
    </citation>
    <scope>NUCLEOTIDE SEQUENCE [LARGE SCALE GENOMIC DNA]</scope>
    <source>
        <strain evidence="4 5">DSM 19612</strain>
    </source>
</reference>
<keyword evidence="1" id="KW-0533">Nickel</keyword>
<dbReference type="InterPro" id="IPR004173">
    <property type="entry name" value="3H_domain"/>
</dbReference>
<evidence type="ECO:0008006" key="6">
    <source>
        <dbReference type="Google" id="ProtNLM"/>
    </source>
</evidence>
<feature type="domain" description="3H" evidence="2">
    <location>
        <begin position="79"/>
        <end position="175"/>
    </location>
</feature>
<feature type="binding site" evidence="1">
    <location>
        <position position="152"/>
    </location>
    <ligand>
        <name>Ni(2+)</name>
        <dbReference type="ChEBI" id="CHEBI:49786"/>
    </ligand>
</feature>
<dbReference type="SUPFAM" id="SSF46785">
    <property type="entry name" value="Winged helix' DNA-binding domain"/>
    <property type="match status" value="1"/>
</dbReference>
<dbReference type="Pfam" id="PF08279">
    <property type="entry name" value="HTH_11"/>
    <property type="match status" value="1"/>
</dbReference>
<evidence type="ECO:0000259" key="2">
    <source>
        <dbReference type="Pfam" id="PF02829"/>
    </source>
</evidence>
<evidence type="ECO:0000259" key="3">
    <source>
        <dbReference type="Pfam" id="PF08279"/>
    </source>
</evidence>
<gene>
    <name evidence="4" type="ORF">HNQ94_002312</name>
</gene>
<dbReference type="InterPro" id="IPR035922">
    <property type="entry name" value="3H_dom_sf"/>
</dbReference>
<dbReference type="EMBL" id="JACHGH010000006">
    <property type="protein sequence ID" value="MBB6453861.1"/>
    <property type="molecule type" value="Genomic_DNA"/>
</dbReference>
<dbReference type="PANTHER" id="PTHR40068:SF1">
    <property type="entry name" value="TRANSCRIPTION REPRESSOR NIAR-RELATED"/>
    <property type="match status" value="1"/>
</dbReference>
<feature type="binding site" evidence="1">
    <location>
        <position position="91"/>
    </location>
    <ligand>
        <name>Ni(2+)</name>
        <dbReference type="ChEBI" id="CHEBI:49786"/>
    </ligand>
</feature>
<protein>
    <recommendedName>
        <fullName evidence="6">Transcription repressor NadR</fullName>
    </recommendedName>
</protein>
<dbReference type="GO" id="GO:0046872">
    <property type="term" value="F:metal ion binding"/>
    <property type="evidence" value="ECO:0007669"/>
    <property type="project" value="UniProtKB-KW"/>
</dbReference>
<dbReference type="Gene3D" id="3.30.1340.20">
    <property type="entry name" value="3H domain"/>
    <property type="match status" value="1"/>
</dbReference>
<feature type="binding site" evidence="1">
    <location>
        <position position="83"/>
    </location>
    <ligand>
        <name>Ni(2+)</name>
        <dbReference type="ChEBI" id="CHEBI:49786"/>
    </ligand>
</feature>
<evidence type="ECO:0000313" key="5">
    <source>
        <dbReference type="Proteomes" id="UP000581688"/>
    </source>
</evidence>
<dbReference type="PANTHER" id="PTHR40068">
    <property type="entry name" value="TRANSCRIPTION REPRESSOR NIAR-RELATED"/>
    <property type="match status" value="1"/>
</dbReference>
<dbReference type="InterPro" id="IPR026043">
    <property type="entry name" value="NadR"/>
</dbReference>
<dbReference type="InterPro" id="IPR036388">
    <property type="entry name" value="WH-like_DNA-bd_sf"/>
</dbReference>
<dbReference type="SUPFAM" id="SSF75500">
    <property type="entry name" value="Putative transcriptional regulator TM1602, C-terminal domain"/>
    <property type="match status" value="1"/>
</dbReference>
<dbReference type="AlphaFoldDB" id="A0A841Q645"/>
<organism evidence="4 5">
    <name type="scientific">Salirhabdus euzebyi</name>
    <dbReference type="NCBI Taxonomy" id="394506"/>
    <lineage>
        <taxon>Bacteria</taxon>
        <taxon>Bacillati</taxon>
        <taxon>Bacillota</taxon>
        <taxon>Bacilli</taxon>
        <taxon>Bacillales</taxon>
        <taxon>Bacillaceae</taxon>
        <taxon>Salirhabdus</taxon>
    </lineage>
</organism>
<sequence>MSDEKILGEERRDFILNFLKDQTEPVTGGELANKTNVSRQVIVGDISLLKAKNEPIMATSQGYIYLRSTKDSNQVERTIACYHPPERTEEELNIIVDHGATVKTVTIEHPIYGEFTASIMVSNRRDVKKFVKKVEDSNAALLSELTGGIHLHTIAAESEEALNEAVMALDKAGLLMK</sequence>
<proteinExistence type="predicted"/>
<evidence type="ECO:0000256" key="1">
    <source>
        <dbReference type="PIRSR" id="PIRSR037847-1"/>
    </source>
</evidence>
<feature type="domain" description="Helix-turn-helix type 11" evidence="3">
    <location>
        <begin position="11"/>
        <end position="64"/>
    </location>
</feature>
<dbReference type="Gene3D" id="1.10.10.10">
    <property type="entry name" value="Winged helix-like DNA-binding domain superfamily/Winged helix DNA-binding domain"/>
    <property type="match status" value="1"/>
</dbReference>
<dbReference type="InterPro" id="IPR013196">
    <property type="entry name" value="HTH_11"/>
</dbReference>
<dbReference type="RefSeq" id="WP_174496596.1">
    <property type="nucleotide sequence ID" value="NZ_CADDWK010000008.1"/>
</dbReference>
<evidence type="ECO:0000313" key="4">
    <source>
        <dbReference type="EMBL" id="MBB6453861.1"/>
    </source>
</evidence>
<dbReference type="PIRSF" id="PIRSF037847">
    <property type="entry name" value="NiaR"/>
    <property type="match status" value="1"/>
</dbReference>
<dbReference type="Pfam" id="PF02829">
    <property type="entry name" value="3H"/>
    <property type="match status" value="1"/>
</dbReference>
<accession>A0A841Q645</accession>
<comment type="caution">
    <text evidence="4">The sequence shown here is derived from an EMBL/GenBank/DDBJ whole genome shotgun (WGS) entry which is preliminary data.</text>
</comment>
<dbReference type="Proteomes" id="UP000581688">
    <property type="component" value="Unassembled WGS sequence"/>
</dbReference>
<dbReference type="InterPro" id="IPR036390">
    <property type="entry name" value="WH_DNA-bd_sf"/>
</dbReference>